<dbReference type="Proteomes" id="UP000663887">
    <property type="component" value="Unassembled WGS sequence"/>
</dbReference>
<feature type="region of interest" description="Disordered" evidence="1">
    <location>
        <begin position="69"/>
        <end position="110"/>
    </location>
</feature>
<dbReference type="AlphaFoldDB" id="A0A816ZI18"/>
<comment type="caution">
    <text evidence="2">The sequence shown here is derived from an EMBL/GenBank/DDBJ whole genome shotgun (WGS) entry which is preliminary data.</text>
</comment>
<organism evidence="2 3">
    <name type="scientific">Rotaria magnacalcarata</name>
    <dbReference type="NCBI Taxonomy" id="392030"/>
    <lineage>
        <taxon>Eukaryota</taxon>
        <taxon>Metazoa</taxon>
        <taxon>Spiralia</taxon>
        <taxon>Gnathifera</taxon>
        <taxon>Rotifera</taxon>
        <taxon>Eurotatoria</taxon>
        <taxon>Bdelloidea</taxon>
        <taxon>Philodinida</taxon>
        <taxon>Philodinidae</taxon>
        <taxon>Rotaria</taxon>
    </lineage>
</organism>
<dbReference type="EMBL" id="CAJNRG010016713">
    <property type="protein sequence ID" value="CAF2207856.1"/>
    <property type="molecule type" value="Genomic_DNA"/>
</dbReference>
<name>A0A816ZI18_9BILA</name>
<gene>
    <name evidence="2" type="ORF">XDN619_LOCUS33131</name>
</gene>
<feature type="compositionally biased region" description="Pro residues" evidence="1">
    <location>
        <begin position="99"/>
        <end position="110"/>
    </location>
</feature>
<accession>A0A816ZI18</accession>
<evidence type="ECO:0000313" key="2">
    <source>
        <dbReference type="EMBL" id="CAF2207856.1"/>
    </source>
</evidence>
<feature type="non-terminal residue" evidence="2">
    <location>
        <position position="110"/>
    </location>
</feature>
<feature type="compositionally biased region" description="Low complexity" evidence="1">
    <location>
        <begin position="84"/>
        <end position="98"/>
    </location>
</feature>
<reference evidence="2" key="1">
    <citation type="submission" date="2021-02" db="EMBL/GenBank/DDBJ databases">
        <authorList>
            <person name="Nowell W R."/>
        </authorList>
    </citation>
    <scope>NUCLEOTIDE SEQUENCE</scope>
</reference>
<protein>
    <submittedName>
        <fullName evidence="2">Uncharacterized protein</fullName>
    </submittedName>
</protein>
<evidence type="ECO:0000256" key="1">
    <source>
        <dbReference type="SAM" id="MobiDB-lite"/>
    </source>
</evidence>
<sequence>MPSDLLEKLTKKIRGSAHKPTKFEILQNELAQILQSSLDDYTKVLEYSRILKELINEANYMNEPSKISFYREQSTNPPLPPLPQTTQIQTTPIQVTPGGTPPHTPPIRIT</sequence>
<proteinExistence type="predicted"/>
<evidence type="ECO:0000313" key="3">
    <source>
        <dbReference type="Proteomes" id="UP000663887"/>
    </source>
</evidence>